<feature type="transmembrane region" description="Helical" evidence="1">
    <location>
        <begin position="125"/>
        <end position="143"/>
    </location>
</feature>
<evidence type="ECO:0000313" key="3">
    <source>
        <dbReference type="Proteomes" id="UP000274391"/>
    </source>
</evidence>
<comment type="caution">
    <text evidence="2">The sequence shown here is derived from an EMBL/GenBank/DDBJ whole genome shotgun (WGS) entry which is preliminary data.</text>
</comment>
<feature type="transmembrane region" description="Helical" evidence="1">
    <location>
        <begin position="230"/>
        <end position="251"/>
    </location>
</feature>
<dbReference type="Proteomes" id="UP000274391">
    <property type="component" value="Unassembled WGS sequence"/>
</dbReference>
<feature type="transmembrane region" description="Helical" evidence="1">
    <location>
        <begin position="178"/>
        <end position="199"/>
    </location>
</feature>
<reference evidence="2 3" key="1">
    <citation type="submission" date="2018-11" db="EMBL/GenBank/DDBJ databases">
        <title>YIM 102482-1 draft genome.</title>
        <authorList>
            <person name="Li G."/>
            <person name="Jiang Y."/>
        </authorList>
    </citation>
    <scope>NUCLEOTIDE SEQUENCE [LARGE SCALE GENOMIC DNA]</scope>
    <source>
        <strain evidence="2 3">YIM 102482-1</strain>
    </source>
</reference>
<dbReference type="AlphaFoldDB" id="A0A3P3VVS8"/>
<feature type="transmembrane region" description="Helical" evidence="1">
    <location>
        <begin position="419"/>
        <end position="439"/>
    </location>
</feature>
<feature type="transmembrane region" description="Helical" evidence="1">
    <location>
        <begin position="206"/>
        <end position="224"/>
    </location>
</feature>
<feature type="transmembrane region" description="Helical" evidence="1">
    <location>
        <begin position="97"/>
        <end position="119"/>
    </location>
</feature>
<feature type="transmembrane region" description="Helical" evidence="1">
    <location>
        <begin position="155"/>
        <end position="172"/>
    </location>
</feature>
<accession>A0A3P3VVS8</accession>
<feature type="transmembrane region" description="Helical" evidence="1">
    <location>
        <begin position="327"/>
        <end position="343"/>
    </location>
</feature>
<keyword evidence="3" id="KW-1185">Reference proteome</keyword>
<feature type="transmembrane region" description="Helical" evidence="1">
    <location>
        <begin position="295"/>
        <end position="321"/>
    </location>
</feature>
<keyword evidence="1" id="KW-1133">Transmembrane helix</keyword>
<organism evidence="2 3">
    <name type="scientific">Gulosibacter macacae</name>
    <dbReference type="NCBI Taxonomy" id="2488791"/>
    <lineage>
        <taxon>Bacteria</taxon>
        <taxon>Bacillati</taxon>
        <taxon>Actinomycetota</taxon>
        <taxon>Actinomycetes</taxon>
        <taxon>Micrococcales</taxon>
        <taxon>Microbacteriaceae</taxon>
        <taxon>Gulosibacter</taxon>
    </lineage>
</organism>
<evidence type="ECO:0000256" key="1">
    <source>
        <dbReference type="SAM" id="Phobius"/>
    </source>
</evidence>
<evidence type="ECO:0000313" key="2">
    <source>
        <dbReference type="EMBL" id="RRJ85549.1"/>
    </source>
</evidence>
<proteinExistence type="predicted"/>
<feature type="transmembrane region" description="Helical" evidence="1">
    <location>
        <begin position="378"/>
        <end position="398"/>
    </location>
</feature>
<dbReference type="RefSeq" id="WP_124974167.1">
    <property type="nucleotide sequence ID" value="NZ_RQVS01000028.1"/>
</dbReference>
<dbReference type="OrthoDB" id="3267556at2"/>
<dbReference type="EMBL" id="RQVS01000028">
    <property type="protein sequence ID" value="RRJ85549.1"/>
    <property type="molecule type" value="Genomic_DNA"/>
</dbReference>
<evidence type="ECO:0008006" key="4">
    <source>
        <dbReference type="Google" id="ProtNLM"/>
    </source>
</evidence>
<name>A0A3P3VVS8_9MICO</name>
<gene>
    <name evidence="2" type="ORF">EG850_12985</name>
</gene>
<feature type="transmembrane region" description="Helical" evidence="1">
    <location>
        <begin position="355"/>
        <end position="372"/>
    </location>
</feature>
<protein>
    <recommendedName>
        <fullName evidence="4">Type VII secretion integral membrane protein EccD</fullName>
    </recommendedName>
</protein>
<keyword evidence="1" id="KW-0812">Transmembrane</keyword>
<keyword evidence="1" id="KW-0472">Membrane</keyword>
<sequence>MTAEPGGAGMPTTHTVATVVRGDERFDVAVPLGTTVSGVVSAFGTSIDRVPVTDELGRHLDAREAFGKSLGPGAVVVIGASANEEARAATQIRAERAAFPTAAVTALGVLVALSPIVALLPAFGLWVRMLLAVILAAAAVRLLAPPANRPRWQLLLAPAVAAAAVAAVVPHPDLIAPWSYALVFTWSGLAVAMLARVLVRDEFVEVAAIAWLLPALTISIVSFSRLAPEIAAPLVLTASIALLGFAPTNAVRVPESQLLHLPMVLNTALSVHTPEVTEPAPVTPRRVRHTMRLGVALHSSFIALACLGVLTSAGAVSGMLAAGTLESWGALALLGLAVLQFSLQPRGAHSSFARWAPRMVVVVLIAVLALAAPFGATWWWFAAIVAGAATLIGFGVWAQRTMYAPLLTRLADVAERISLALALPALLVAAGFFSAVRSWS</sequence>